<gene>
    <name evidence="1" type="ORF">PGLA2088_LOCUS41977</name>
</gene>
<name>A0A813L821_POLGL</name>
<evidence type="ECO:0000313" key="1">
    <source>
        <dbReference type="EMBL" id="CAE8721514.1"/>
    </source>
</evidence>
<organism evidence="1 2">
    <name type="scientific">Polarella glacialis</name>
    <name type="common">Dinoflagellate</name>
    <dbReference type="NCBI Taxonomy" id="89957"/>
    <lineage>
        <taxon>Eukaryota</taxon>
        <taxon>Sar</taxon>
        <taxon>Alveolata</taxon>
        <taxon>Dinophyceae</taxon>
        <taxon>Suessiales</taxon>
        <taxon>Suessiaceae</taxon>
        <taxon>Polarella</taxon>
    </lineage>
</organism>
<evidence type="ECO:0000313" key="2">
    <source>
        <dbReference type="Proteomes" id="UP000626109"/>
    </source>
</evidence>
<accession>A0A813L821</accession>
<proteinExistence type="predicted"/>
<dbReference type="EMBL" id="CAJNNW010034074">
    <property type="protein sequence ID" value="CAE8721514.1"/>
    <property type="molecule type" value="Genomic_DNA"/>
</dbReference>
<feature type="non-terminal residue" evidence="1">
    <location>
        <position position="1"/>
    </location>
</feature>
<dbReference type="AlphaFoldDB" id="A0A813L821"/>
<comment type="caution">
    <text evidence="1">The sequence shown here is derived from an EMBL/GenBank/DDBJ whole genome shotgun (WGS) entry which is preliminary data.</text>
</comment>
<protein>
    <submittedName>
        <fullName evidence="1">Uncharacterized protein</fullName>
    </submittedName>
</protein>
<dbReference type="Proteomes" id="UP000626109">
    <property type="component" value="Unassembled WGS sequence"/>
</dbReference>
<sequence length="175" mass="18804">ELLRFLEASRRAAITAAAAIHESLQLELRAAAAAASGGPLEKLCTEMHSALIASRDAARESGASFRSRELLVERLAACQRTLEKAREALRSEAVLPDETPPLLDHGPEEVLEGLGCSLRDSRPLRGLVSDESSDTKDRATAAAKEERQLLLLGDELRAALAARPTPKLLLADVHN</sequence>
<reference evidence="1" key="1">
    <citation type="submission" date="2021-02" db="EMBL/GenBank/DDBJ databases">
        <authorList>
            <person name="Dougan E. K."/>
            <person name="Rhodes N."/>
            <person name="Thang M."/>
            <person name="Chan C."/>
        </authorList>
    </citation>
    <scope>NUCLEOTIDE SEQUENCE</scope>
</reference>